<organism evidence="1 2">
    <name type="scientific">Blomia tropicalis</name>
    <name type="common">Mite</name>
    <dbReference type="NCBI Taxonomy" id="40697"/>
    <lineage>
        <taxon>Eukaryota</taxon>
        <taxon>Metazoa</taxon>
        <taxon>Ecdysozoa</taxon>
        <taxon>Arthropoda</taxon>
        <taxon>Chelicerata</taxon>
        <taxon>Arachnida</taxon>
        <taxon>Acari</taxon>
        <taxon>Acariformes</taxon>
        <taxon>Sarcoptiformes</taxon>
        <taxon>Astigmata</taxon>
        <taxon>Glycyphagoidea</taxon>
        <taxon>Echimyopodidae</taxon>
        <taxon>Blomia</taxon>
    </lineage>
</organism>
<reference evidence="1" key="1">
    <citation type="submission" date="2022-12" db="EMBL/GenBank/DDBJ databases">
        <title>Genome assemblies of Blomia tropicalis.</title>
        <authorList>
            <person name="Cui Y."/>
        </authorList>
    </citation>
    <scope>NUCLEOTIDE SEQUENCE</scope>
    <source>
        <tissue evidence="1">Adult mites</tissue>
    </source>
</reference>
<accession>A0A9Q0RNQ6</accession>
<evidence type="ECO:0000313" key="1">
    <source>
        <dbReference type="EMBL" id="KAJ6221019.1"/>
    </source>
</evidence>
<evidence type="ECO:0000313" key="2">
    <source>
        <dbReference type="Proteomes" id="UP001142055"/>
    </source>
</evidence>
<comment type="caution">
    <text evidence="1">The sequence shown here is derived from an EMBL/GenBank/DDBJ whole genome shotgun (WGS) entry which is preliminary data.</text>
</comment>
<protein>
    <submittedName>
        <fullName evidence="1">Uncharacterized protein</fullName>
    </submittedName>
</protein>
<dbReference type="EMBL" id="JAPWDV010000002">
    <property type="protein sequence ID" value="KAJ6221019.1"/>
    <property type="molecule type" value="Genomic_DNA"/>
</dbReference>
<gene>
    <name evidence="1" type="ORF">RDWZM_006831</name>
</gene>
<sequence length="52" mass="6210">KFEFGYNRIVANLWSDEITIKMIDLVCVKITIDRSMMMTQWLIVESSQVYYS</sequence>
<feature type="non-terminal residue" evidence="1">
    <location>
        <position position="1"/>
    </location>
</feature>
<proteinExistence type="predicted"/>
<dbReference type="AlphaFoldDB" id="A0A9Q0RNQ6"/>
<dbReference type="Proteomes" id="UP001142055">
    <property type="component" value="Chromosome 2"/>
</dbReference>
<name>A0A9Q0RNQ6_BLOTA</name>
<keyword evidence="2" id="KW-1185">Reference proteome</keyword>